<feature type="domain" description="Nitroreductase" evidence="3">
    <location>
        <begin position="12"/>
        <end position="73"/>
    </location>
</feature>
<evidence type="ECO:0000256" key="2">
    <source>
        <dbReference type="ARBA" id="ARBA00023002"/>
    </source>
</evidence>
<dbReference type="GO" id="GO:0016491">
    <property type="term" value="F:oxidoreductase activity"/>
    <property type="evidence" value="ECO:0007669"/>
    <property type="project" value="UniProtKB-KW"/>
</dbReference>
<comment type="similarity">
    <text evidence="1">Belongs to the nitroreductase family.</text>
</comment>
<keyword evidence="2" id="KW-0560">Oxidoreductase</keyword>
<name>A0A8J6NJJ9_9CHLR</name>
<proteinExistence type="inferred from homology"/>
<dbReference type="InterPro" id="IPR000415">
    <property type="entry name" value="Nitroreductase-like"/>
</dbReference>
<evidence type="ECO:0000313" key="4">
    <source>
        <dbReference type="EMBL" id="MBC8336996.1"/>
    </source>
</evidence>
<evidence type="ECO:0000259" key="3">
    <source>
        <dbReference type="Pfam" id="PF00881"/>
    </source>
</evidence>
<evidence type="ECO:0000256" key="1">
    <source>
        <dbReference type="ARBA" id="ARBA00007118"/>
    </source>
</evidence>
<dbReference type="CDD" id="cd02138">
    <property type="entry name" value="TdsD-like"/>
    <property type="match status" value="1"/>
</dbReference>
<reference evidence="4 5" key="1">
    <citation type="submission" date="2020-08" db="EMBL/GenBank/DDBJ databases">
        <title>Bridging the membrane lipid divide: bacteria of the FCB group superphylum have the potential to synthesize archaeal ether lipids.</title>
        <authorList>
            <person name="Villanueva L."/>
            <person name="Von Meijenfeldt F.A.B."/>
            <person name="Westbye A.B."/>
            <person name="Yadav S."/>
            <person name="Hopmans E.C."/>
            <person name="Dutilh B.E."/>
            <person name="Sinninghe Damste J.S."/>
        </authorList>
    </citation>
    <scope>NUCLEOTIDE SEQUENCE [LARGE SCALE GENOMIC DNA]</scope>
    <source>
        <strain evidence="4">NIOZ-UU36</strain>
    </source>
</reference>
<dbReference type="PANTHER" id="PTHR43673:SF10">
    <property type="entry name" value="NADH DEHYDROGENASE_NAD(P)H NITROREDUCTASE XCC3605-RELATED"/>
    <property type="match status" value="1"/>
</dbReference>
<protein>
    <submittedName>
        <fullName evidence="4">Nitroreductase family protein</fullName>
    </submittedName>
</protein>
<comment type="caution">
    <text evidence="4">The sequence shown here is derived from an EMBL/GenBank/DDBJ whole genome shotgun (WGS) entry which is preliminary data.</text>
</comment>
<dbReference type="Pfam" id="PF00881">
    <property type="entry name" value="Nitroreductase"/>
    <property type="match status" value="1"/>
</dbReference>
<sequence>MKVSEIKLEPTIANRRSPRAFDPDRGISKDTIIHLLEAARWAPSSSNSQPWRFILGQKGDETHQKIAASLSEGNRIWAENAPLLILAVTQEEGERGIQRYAWHDLGLATAQMIVQASAMDLYAHVMAGFSKDQAQAAFDIPDEYAPLTVIAFGYLGDISGLPEKLQERESAPRIRKPLEEIAFQGSWEEPLA</sequence>
<dbReference type="PANTHER" id="PTHR43673">
    <property type="entry name" value="NAD(P)H NITROREDUCTASE YDGI-RELATED"/>
    <property type="match status" value="1"/>
</dbReference>
<dbReference type="Proteomes" id="UP000614469">
    <property type="component" value="Unassembled WGS sequence"/>
</dbReference>
<dbReference type="Gene3D" id="3.40.109.10">
    <property type="entry name" value="NADH Oxidase"/>
    <property type="match status" value="1"/>
</dbReference>
<dbReference type="AlphaFoldDB" id="A0A8J6NJJ9"/>
<dbReference type="EMBL" id="JACNJN010000219">
    <property type="protein sequence ID" value="MBC8336996.1"/>
    <property type="molecule type" value="Genomic_DNA"/>
</dbReference>
<dbReference type="SUPFAM" id="SSF55469">
    <property type="entry name" value="FMN-dependent nitroreductase-like"/>
    <property type="match status" value="1"/>
</dbReference>
<gene>
    <name evidence="4" type="ORF">H8E29_17205</name>
</gene>
<evidence type="ECO:0000313" key="5">
    <source>
        <dbReference type="Proteomes" id="UP000614469"/>
    </source>
</evidence>
<accession>A0A8J6NJJ9</accession>
<organism evidence="4 5">
    <name type="scientific">Candidatus Desulfolinea nitratireducens</name>
    <dbReference type="NCBI Taxonomy" id="2841698"/>
    <lineage>
        <taxon>Bacteria</taxon>
        <taxon>Bacillati</taxon>
        <taxon>Chloroflexota</taxon>
        <taxon>Anaerolineae</taxon>
        <taxon>Anaerolineales</taxon>
        <taxon>Anaerolineales incertae sedis</taxon>
        <taxon>Candidatus Desulfolinea</taxon>
    </lineage>
</organism>
<dbReference type="InterPro" id="IPR029479">
    <property type="entry name" value="Nitroreductase"/>
</dbReference>